<dbReference type="Proteomes" id="UP000178227">
    <property type="component" value="Unassembled WGS sequence"/>
</dbReference>
<evidence type="ECO:0000256" key="1">
    <source>
        <dbReference type="ARBA" id="ARBA00009776"/>
    </source>
</evidence>
<evidence type="ECO:0000256" key="3">
    <source>
        <dbReference type="ARBA" id="ARBA00022727"/>
    </source>
</evidence>
<dbReference type="GO" id="GO:0005524">
    <property type="term" value="F:ATP binding"/>
    <property type="evidence" value="ECO:0007669"/>
    <property type="project" value="UniProtKB-UniRule"/>
</dbReference>
<evidence type="ECO:0000259" key="9">
    <source>
        <dbReference type="Pfam" id="PF02223"/>
    </source>
</evidence>
<dbReference type="Pfam" id="PF02223">
    <property type="entry name" value="Thymidylate_kin"/>
    <property type="match status" value="1"/>
</dbReference>
<comment type="caution">
    <text evidence="10">The sequence shown here is derived from an EMBL/GenBank/DDBJ whole genome shotgun (WGS) entry which is preliminary data.</text>
</comment>
<name>A0A1F8GAX9_9BACT</name>
<evidence type="ECO:0000256" key="6">
    <source>
        <dbReference type="ARBA" id="ARBA00022840"/>
    </source>
</evidence>
<dbReference type="InterPro" id="IPR027417">
    <property type="entry name" value="P-loop_NTPase"/>
</dbReference>
<evidence type="ECO:0000256" key="7">
    <source>
        <dbReference type="ARBA" id="ARBA00048743"/>
    </source>
</evidence>
<proteinExistence type="inferred from homology"/>
<comment type="function">
    <text evidence="8">Phosphorylation of dTMP to form dTDP in both de novo and salvage pathways of dTTP synthesis.</text>
</comment>
<dbReference type="PANTHER" id="PTHR10344:SF4">
    <property type="entry name" value="UMP-CMP KINASE 2, MITOCHONDRIAL"/>
    <property type="match status" value="1"/>
</dbReference>
<comment type="similarity">
    <text evidence="1 8">Belongs to the thymidylate kinase family.</text>
</comment>
<keyword evidence="6 8" id="KW-0067">ATP-binding</keyword>
<dbReference type="SUPFAM" id="SSF52540">
    <property type="entry name" value="P-loop containing nucleoside triphosphate hydrolases"/>
    <property type="match status" value="1"/>
</dbReference>
<evidence type="ECO:0000256" key="5">
    <source>
        <dbReference type="ARBA" id="ARBA00022777"/>
    </source>
</evidence>
<comment type="catalytic activity">
    <reaction evidence="7 8">
        <text>dTMP + ATP = dTDP + ADP</text>
        <dbReference type="Rhea" id="RHEA:13517"/>
        <dbReference type="ChEBI" id="CHEBI:30616"/>
        <dbReference type="ChEBI" id="CHEBI:58369"/>
        <dbReference type="ChEBI" id="CHEBI:63528"/>
        <dbReference type="ChEBI" id="CHEBI:456216"/>
        <dbReference type="EC" id="2.7.4.9"/>
    </reaction>
</comment>
<dbReference type="EC" id="2.7.4.9" evidence="8"/>
<accession>A0A1F8GAX9</accession>
<dbReference type="STRING" id="1802694.A2918_02155"/>
<gene>
    <name evidence="8" type="primary">tmk</name>
    <name evidence="10" type="ORF">A2918_02155</name>
</gene>
<evidence type="ECO:0000313" key="11">
    <source>
        <dbReference type="Proteomes" id="UP000178227"/>
    </source>
</evidence>
<dbReference type="CDD" id="cd01672">
    <property type="entry name" value="TMPK"/>
    <property type="match status" value="1"/>
</dbReference>
<keyword evidence="5 8" id="KW-0418">Kinase</keyword>
<dbReference type="EMBL" id="MGKI01000011">
    <property type="protein sequence ID" value="OGN22542.1"/>
    <property type="molecule type" value="Genomic_DNA"/>
</dbReference>
<evidence type="ECO:0000256" key="8">
    <source>
        <dbReference type="HAMAP-Rule" id="MF_00165"/>
    </source>
</evidence>
<evidence type="ECO:0000313" key="10">
    <source>
        <dbReference type="EMBL" id="OGN22542.1"/>
    </source>
</evidence>
<dbReference type="Gene3D" id="3.40.50.300">
    <property type="entry name" value="P-loop containing nucleotide triphosphate hydrolases"/>
    <property type="match status" value="1"/>
</dbReference>
<dbReference type="GO" id="GO:0006227">
    <property type="term" value="P:dUDP biosynthetic process"/>
    <property type="evidence" value="ECO:0007669"/>
    <property type="project" value="TreeGrafter"/>
</dbReference>
<organism evidence="10 11">
    <name type="scientific">Candidatus Yanofskybacteria bacterium RIFCSPLOWO2_01_FULL_42_49</name>
    <dbReference type="NCBI Taxonomy" id="1802694"/>
    <lineage>
        <taxon>Bacteria</taxon>
        <taxon>Candidatus Yanofskyibacteriota</taxon>
    </lineage>
</organism>
<keyword evidence="2 8" id="KW-0808">Transferase</keyword>
<keyword evidence="3 8" id="KW-0545">Nucleotide biosynthesis</keyword>
<dbReference type="InterPro" id="IPR018094">
    <property type="entry name" value="Thymidylate_kinase"/>
</dbReference>
<feature type="domain" description="Thymidylate kinase-like" evidence="9">
    <location>
        <begin position="17"/>
        <end position="210"/>
    </location>
</feature>
<dbReference type="PANTHER" id="PTHR10344">
    <property type="entry name" value="THYMIDYLATE KINASE"/>
    <property type="match status" value="1"/>
</dbReference>
<dbReference type="GO" id="GO:0004798">
    <property type="term" value="F:dTMP kinase activity"/>
    <property type="evidence" value="ECO:0007669"/>
    <property type="project" value="UniProtKB-UniRule"/>
</dbReference>
<evidence type="ECO:0000256" key="4">
    <source>
        <dbReference type="ARBA" id="ARBA00022741"/>
    </source>
</evidence>
<comment type="caution">
    <text evidence="8">Lacks conserved residue(s) required for the propagation of feature annotation.</text>
</comment>
<dbReference type="GO" id="GO:0006233">
    <property type="term" value="P:dTDP biosynthetic process"/>
    <property type="evidence" value="ECO:0007669"/>
    <property type="project" value="InterPro"/>
</dbReference>
<evidence type="ECO:0000256" key="2">
    <source>
        <dbReference type="ARBA" id="ARBA00022679"/>
    </source>
</evidence>
<dbReference type="InterPro" id="IPR039430">
    <property type="entry name" value="Thymidylate_kin-like_dom"/>
</dbReference>
<dbReference type="NCBIfam" id="TIGR00041">
    <property type="entry name" value="DTMP_kinase"/>
    <property type="match status" value="1"/>
</dbReference>
<protein>
    <recommendedName>
        <fullName evidence="8">Thymidylate kinase</fullName>
        <ecNumber evidence="8">2.7.4.9</ecNumber>
    </recommendedName>
    <alternativeName>
        <fullName evidence="8">dTMP kinase</fullName>
    </alternativeName>
</protein>
<dbReference type="HAMAP" id="MF_00165">
    <property type="entry name" value="Thymidylate_kinase"/>
    <property type="match status" value="1"/>
</dbReference>
<keyword evidence="4 8" id="KW-0547">Nucleotide-binding</keyword>
<reference evidence="10 11" key="1">
    <citation type="journal article" date="2016" name="Nat. Commun.">
        <title>Thousands of microbial genomes shed light on interconnected biogeochemical processes in an aquifer system.</title>
        <authorList>
            <person name="Anantharaman K."/>
            <person name="Brown C.T."/>
            <person name="Hug L.A."/>
            <person name="Sharon I."/>
            <person name="Castelle C.J."/>
            <person name="Probst A.J."/>
            <person name="Thomas B.C."/>
            <person name="Singh A."/>
            <person name="Wilkins M.J."/>
            <person name="Karaoz U."/>
            <person name="Brodie E.L."/>
            <person name="Williams K.H."/>
            <person name="Hubbard S.S."/>
            <person name="Banfield J.F."/>
        </authorList>
    </citation>
    <scope>NUCLEOTIDE SEQUENCE [LARGE SCALE GENOMIC DNA]</scope>
</reference>
<dbReference type="AlphaFoldDB" id="A0A1F8GAX9"/>
<dbReference type="GO" id="GO:0006235">
    <property type="term" value="P:dTTP biosynthetic process"/>
    <property type="evidence" value="ECO:0007669"/>
    <property type="project" value="UniProtKB-UniRule"/>
</dbReference>
<dbReference type="GO" id="GO:0005737">
    <property type="term" value="C:cytoplasm"/>
    <property type="evidence" value="ECO:0007669"/>
    <property type="project" value="TreeGrafter"/>
</dbReference>
<sequence length="227" mass="26225">MGVLQNPYRGLFLCGSGIDFCGKSSQVLRICNWLRANLADKNIAVLRTKQPTTQRFGRMIRSILGDKQLFAQTDPFDLQELFAKDSRMHCEMEVIPGLEAGHIVCTDRFRESMVYGAEKGNVIELHMLMEMNQQLHRRYWVWPDKVFIFDVPPELAIERGKASGRSFDEMERLDTLARVRENFYIFAREYPEANLHFIDGSRSIEEIFSDVKSELLKLLNANGIKLS</sequence>